<protein>
    <recommendedName>
        <fullName evidence="1">Costars domain-containing protein</fullName>
    </recommendedName>
</protein>
<dbReference type="PANTHER" id="PTHR22739">
    <property type="entry name" value="STRIATED MUSCLE ACTIVATOR OF RHO-DEPENDENT SIGNALING-RELATED"/>
    <property type="match status" value="1"/>
</dbReference>
<evidence type="ECO:0000313" key="3">
    <source>
        <dbReference type="Proteomes" id="UP001372834"/>
    </source>
</evidence>
<dbReference type="Pfam" id="PF14705">
    <property type="entry name" value="Costars"/>
    <property type="match status" value="1"/>
</dbReference>
<dbReference type="Proteomes" id="UP001372834">
    <property type="component" value="Unassembled WGS sequence"/>
</dbReference>
<dbReference type="InterPro" id="IPR026111">
    <property type="entry name" value="Abra"/>
</dbReference>
<dbReference type="InterPro" id="IPR038095">
    <property type="entry name" value="Costars_sf"/>
</dbReference>
<dbReference type="GO" id="GO:0035025">
    <property type="term" value="P:positive regulation of Rho protein signal transduction"/>
    <property type="evidence" value="ECO:0007669"/>
    <property type="project" value="InterPro"/>
</dbReference>
<dbReference type="AlphaFoldDB" id="A0AAN8PG53"/>
<reference evidence="2 3" key="1">
    <citation type="submission" date="2023-10" db="EMBL/GenBank/DDBJ databases">
        <title>Genomes of two closely related lineages of the louse Polyplax serrata with different host specificities.</title>
        <authorList>
            <person name="Martinu J."/>
            <person name="Tarabai H."/>
            <person name="Stefka J."/>
            <person name="Hypsa V."/>
        </authorList>
    </citation>
    <scope>NUCLEOTIDE SEQUENCE [LARGE SCALE GENOMIC DNA]</scope>
    <source>
        <strain evidence="2">HR10_N</strain>
    </source>
</reference>
<dbReference type="GO" id="GO:0045944">
    <property type="term" value="P:positive regulation of transcription by RNA polymerase II"/>
    <property type="evidence" value="ECO:0007669"/>
    <property type="project" value="TreeGrafter"/>
</dbReference>
<dbReference type="GO" id="GO:0030017">
    <property type="term" value="C:sarcomere"/>
    <property type="evidence" value="ECO:0007669"/>
    <property type="project" value="TreeGrafter"/>
</dbReference>
<feature type="domain" description="Costars" evidence="1">
    <location>
        <begin position="61"/>
        <end position="142"/>
    </location>
</feature>
<organism evidence="2 3">
    <name type="scientific">Polyplax serrata</name>
    <name type="common">Common mouse louse</name>
    <dbReference type="NCBI Taxonomy" id="468196"/>
    <lineage>
        <taxon>Eukaryota</taxon>
        <taxon>Metazoa</taxon>
        <taxon>Ecdysozoa</taxon>
        <taxon>Arthropoda</taxon>
        <taxon>Hexapoda</taxon>
        <taxon>Insecta</taxon>
        <taxon>Pterygota</taxon>
        <taxon>Neoptera</taxon>
        <taxon>Paraneoptera</taxon>
        <taxon>Psocodea</taxon>
        <taxon>Troctomorpha</taxon>
        <taxon>Phthiraptera</taxon>
        <taxon>Anoplura</taxon>
        <taxon>Polyplacidae</taxon>
        <taxon>Polyplax</taxon>
    </lineage>
</organism>
<gene>
    <name evidence="2" type="ORF">RUM43_014528</name>
</gene>
<comment type="caution">
    <text evidence="2">The sequence shown here is derived from an EMBL/GenBank/DDBJ whole genome shotgun (WGS) entry which is preliminary data.</text>
</comment>
<evidence type="ECO:0000313" key="2">
    <source>
        <dbReference type="EMBL" id="KAK6630543.1"/>
    </source>
</evidence>
<sequence>MTLQPPTAVRSAREKSPVQEKIAMFMQNSAGAQDPRNLGNLEYGRPVVGSKTEARGLRAHAHVFREILELCEIIHTDGDIRFVDDDGVERIGILFGDLFRIYTIISDKCVGLLLRARKHSLVTFEGETLFQRRDDNTPIFLTKPIAVIKQQLTASIKGEDHTVPWHTGVVGNGAT</sequence>
<dbReference type="EMBL" id="JAWJWE010000010">
    <property type="protein sequence ID" value="KAK6630543.1"/>
    <property type="molecule type" value="Genomic_DNA"/>
</dbReference>
<proteinExistence type="predicted"/>
<dbReference type="Gene3D" id="1.10.10.1540">
    <property type="entry name" value="Costar domain"/>
    <property type="match status" value="1"/>
</dbReference>
<dbReference type="GO" id="GO:0003779">
    <property type="term" value="F:actin binding"/>
    <property type="evidence" value="ECO:0007669"/>
    <property type="project" value="InterPro"/>
</dbReference>
<name>A0AAN8PG53_POLSC</name>
<dbReference type="InterPro" id="IPR027817">
    <property type="entry name" value="Costars_dom"/>
</dbReference>
<dbReference type="SMART" id="SM01283">
    <property type="entry name" value="Costars"/>
    <property type="match status" value="1"/>
</dbReference>
<evidence type="ECO:0000259" key="1">
    <source>
        <dbReference type="SMART" id="SM01283"/>
    </source>
</evidence>
<accession>A0AAN8PG53</accession>
<dbReference type="PANTHER" id="PTHR22739:SF7">
    <property type="entry name" value="EG:152A3.3 PROTEIN-RELATED"/>
    <property type="match status" value="1"/>
</dbReference>